<keyword evidence="2" id="KW-1185">Reference proteome</keyword>
<sequence>MHPEKLSLDRKLFLQKETVAVMNPVDVTKSPQARSAPYETALSMDSPARCFPCCAEPPITFVTCRN</sequence>
<reference evidence="1 2" key="1">
    <citation type="submission" date="2020-04" db="EMBL/GenBank/DDBJ databases">
        <title>Chitinophaga sp. G-6-1-13 sp. nov., isolated from soil.</title>
        <authorList>
            <person name="Dahal R.H."/>
            <person name="Chaudhary D.K."/>
        </authorList>
    </citation>
    <scope>NUCLEOTIDE SEQUENCE [LARGE SCALE GENOMIC DNA]</scope>
    <source>
        <strain evidence="1 2">G-6-1-13</strain>
    </source>
</reference>
<proteinExistence type="predicted"/>
<evidence type="ECO:0000313" key="1">
    <source>
        <dbReference type="EMBL" id="NML41100.1"/>
    </source>
</evidence>
<name>A0A848GWK8_9BACT</name>
<accession>A0A848GWK8</accession>
<dbReference type="AlphaFoldDB" id="A0A848GWK8"/>
<dbReference type="EMBL" id="JABBGC010000003">
    <property type="protein sequence ID" value="NML41100.1"/>
    <property type="molecule type" value="Genomic_DNA"/>
</dbReference>
<evidence type="ECO:0000313" key="2">
    <source>
        <dbReference type="Proteomes" id="UP000583266"/>
    </source>
</evidence>
<dbReference type="RefSeq" id="WP_169228157.1">
    <property type="nucleotide sequence ID" value="NZ_JABBGC010000003.1"/>
</dbReference>
<dbReference type="Proteomes" id="UP000583266">
    <property type="component" value="Unassembled WGS sequence"/>
</dbReference>
<protein>
    <submittedName>
        <fullName evidence="1">Uncharacterized protein</fullName>
    </submittedName>
</protein>
<gene>
    <name evidence="1" type="ORF">HHL17_28155</name>
</gene>
<comment type="caution">
    <text evidence="1">The sequence shown here is derived from an EMBL/GenBank/DDBJ whole genome shotgun (WGS) entry which is preliminary data.</text>
</comment>
<organism evidence="1 2">
    <name type="scientific">Chitinophaga fulva</name>
    <dbReference type="NCBI Taxonomy" id="2728842"/>
    <lineage>
        <taxon>Bacteria</taxon>
        <taxon>Pseudomonadati</taxon>
        <taxon>Bacteroidota</taxon>
        <taxon>Chitinophagia</taxon>
        <taxon>Chitinophagales</taxon>
        <taxon>Chitinophagaceae</taxon>
        <taxon>Chitinophaga</taxon>
    </lineage>
</organism>